<feature type="region of interest" description="Disordered" evidence="1">
    <location>
        <begin position="85"/>
        <end position="118"/>
    </location>
</feature>
<sequence length="118" mass="12599">MIRKLITIIENDTGRVKNPDFLEQVSNICSKDDQILVGCQSGVRSLNATEDLLNAGFKNVKNVGGGYAAWLKNGFSICIPKKEFEGSGSASCQASLSGSEEPHQASSPTTSTEDDEMA</sequence>
<dbReference type="AlphaFoldDB" id="A0AAX6DGM6"/>
<accession>A0AAX6DGM6</accession>
<reference evidence="3" key="2">
    <citation type="submission" date="2023-04" db="EMBL/GenBank/DDBJ databases">
        <authorList>
            <person name="Bruccoleri R.E."/>
            <person name="Oakeley E.J."/>
            <person name="Faust A.-M."/>
            <person name="Dessus-Babus S."/>
            <person name="Altorfer M."/>
            <person name="Burckhardt D."/>
            <person name="Oertli M."/>
            <person name="Naumann U."/>
            <person name="Petersen F."/>
            <person name="Wong J."/>
        </authorList>
    </citation>
    <scope>NUCLEOTIDE SEQUENCE</scope>
    <source>
        <strain evidence="3">GSM-AAB239-AS_SAM_17_03QT</strain>
        <tissue evidence="3">Leaf</tissue>
    </source>
</reference>
<protein>
    <recommendedName>
        <fullName evidence="2">Rhodanese domain-containing protein</fullName>
    </recommendedName>
</protein>
<proteinExistence type="predicted"/>
<evidence type="ECO:0000256" key="1">
    <source>
        <dbReference type="SAM" id="MobiDB-lite"/>
    </source>
</evidence>
<evidence type="ECO:0000313" key="4">
    <source>
        <dbReference type="EMBL" id="KAJ6828132.1"/>
    </source>
</evidence>
<dbReference type="InterPro" id="IPR044684">
    <property type="entry name" value="STR17/STR18/HARC1-like"/>
</dbReference>
<feature type="compositionally biased region" description="Polar residues" evidence="1">
    <location>
        <begin position="88"/>
        <end position="111"/>
    </location>
</feature>
<feature type="domain" description="Rhodanese" evidence="2">
    <location>
        <begin position="15"/>
        <end position="79"/>
    </location>
</feature>
<dbReference type="Gene3D" id="3.40.250.10">
    <property type="entry name" value="Rhodanese-like domain"/>
    <property type="match status" value="1"/>
</dbReference>
<dbReference type="GO" id="GO:0003824">
    <property type="term" value="F:catalytic activity"/>
    <property type="evidence" value="ECO:0007669"/>
    <property type="project" value="InterPro"/>
</dbReference>
<dbReference type="InterPro" id="IPR036873">
    <property type="entry name" value="Rhodanese-like_dom_sf"/>
</dbReference>
<dbReference type="PANTHER" id="PTHR44542">
    <property type="entry name" value="THIOSULFATE SULFURTRANSFERASE 18"/>
    <property type="match status" value="1"/>
</dbReference>
<evidence type="ECO:0000259" key="2">
    <source>
        <dbReference type="PROSITE" id="PS50206"/>
    </source>
</evidence>
<comment type="caution">
    <text evidence="3">The sequence shown here is derived from an EMBL/GenBank/DDBJ whole genome shotgun (WGS) entry which is preliminary data.</text>
</comment>
<organism evidence="3 5">
    <name type="scientific">Iris pallida</name>
    <name type="common">Sweet iris</name>
    <dbReference type="NCBI Taxonomy" id="29817"/>
    <lineage>
        <taxon>Eukaryota</taxon>
        <taxon>Viridiplantae</taxon>
        <taxon>Streptophyta</taxon>
        <taxon>Embryophyta</taxon>
        <taxon>Tracheophyta</taxon>
        <taxon>Spermatophyta</taxon>
        <taxon>Magnoliopsida</taxon>
        <taxon>Liliopsida</taxon>
        <taxon>Asparagales</taxon>
        <taxon>Iridaceae</taxon>
        <taxon>Iridoideae</taxon>
        <taxon>Irideae</taxon>
        <taxon>Iris</taxon>
    </lineage>
</organism>
<dbReference type="Proteomes" id="UP001140949">
    <property type="component" value="Unassembled WGS sequence"/>
</dbReference>
<dbReference type="EMBL" id="JANAVB010044931">
    <property type="protein sequence ID" value="KAJ6790875.1"/>
    <property type="molecule type" value="Genomic_DNA"/>
</dbReference>
<dbReference type="Pfam" id="PF00581">
    <property type="entry name" value="Rhodanese"/>
    <property type="match status" value="1"/>
</dbReference>
<dbReference type="PROSITE" id="PS50206">
    <property type="entry name" value="RHODANESE_3"/>
    <property type="match status" value="1"/>
</dbReference>
<reference evidence="3" key="1">
    <citation type="journal article" date="2023" name="GigaByte">
        <title>Genome assembly of the bearded iris, Iris pallida Lam.</title>
        <authorList>
            <person name="Bruccoleri R.E."/>
            <person name="Oakeley E.J."/>
            <person name="Faust A.M.E."/>
            <person name="Altorfer M."/>
            <person name="Dessus-Babus S."/>
            <person name="Burckhardt D."/>
            <person name="Oertli M."/>
            <person name="Naumann U."/>
            <person name="Petersen F."/>
            <person name="Wong J."/>
        </authorList>
    </citation>
    <scope>NUCLEOTIDE SEQUENCE</scope>
    <source>
        <strain evidence="3">GSM-AAB239-AS_SAM_17_03QT</strain>
    </source>
</reference>
<dbReference type="InterPro" id="IPR001763">
    <property type="entry name" value="Rhodanese-like_dom"/>
</dbReference>
<evidence type="ECO:0000313" key="3">
    <source>
        <dbReference type="EMBL" id="KAJ6790875.1"/>
    </source>
</evidence>
<dbReference type="CDD" id="cd00158">
    <property type="entry name" value="RHOD"/>
    <property type="match status" value="1"/>
</dbReference>
<gene>
    <name evidence="3" type="ORF">M6B38_247950</name>
    <name evidence="4" type="ORF">M6B38_365575</name>
</gene>
<dbReference type="EMBL" id="JANAVB010019794">
    <property type="protein sequence ID" value="KAJ6828132.1"/>
    <property type="molecule type" value="Genomic_DNA"/>
</dbReference>
<dbReference type="PANTHER" id="PTHR44542:SF14">
    <property type="entry name" value="PROTEIN HIGH ARSENIC CONTENT 1, MITOCHONDRIAL-RELATED"/>
    <property type="match status" value="1"/>
</dbReference>
<evidence type="ECO:0000313" key="5">
    <source>
        <dbReference type="Proteomes" id="UP001140949"/>
    </source>
</evidence>
<dbReference type="SUPFAM" id="SSF52821">
    <property type="entry name" value="Rhodanese/Cell cycle control phosphatase"/>
    <property type="match status" value="1"/>
</dbReference>
<keyword evidence="5" id="KW-1185">Reference proteome</keyword>
<name>A0AAX6DGM6_IRIPA</name>